<keyword evidence="4" id="KW-0547">Nucleotide-binding</keyword>
<dbReference type="InterPro" id="IPR000795">
    <property type="entry name" value="T_Tr_GTP-bd_dom"/>
</dbReference>
<gene>
    <name evidence="8" type="ORF">RMAR00112_LOCUS3952</name>
    <name evidence="9" type="ORF">RMAR00112_LOCUS3954</name>
</gene>
<dbReference type="GO" id="GO:0005829">
    <property type="term" value="C:cytosol"/>
    <property type="evidence" value="ECO:0007669"/>
    <property type="project" value="TreeGrafter"/>
</dbReference>
<organism evidence="8">
    <name type="scientific">Rhodosorus marinus</name>
    <dbReference type="NCBI Taxonomy" id="101924"/>
    <lineage>
        <taxon>Eukaryota</taxon>
        <taxon>Rhodophyta</taxon>
        <taxon>Stylonematophyceae</taxon>
        <taxon>Stylonematales</taxon>
        <taxon>Stylonemataceae</taxon>
        <taxon>Rhodosorus</taxon>
    </lineage>
</organism>
<comment type="similarity">
    <text evidence="2">Belongs to the TRAFAC class translation factor GTPase superfamily. Classic translation factor GTPase family. PrfC subfamily.</text>
</comment>
<dbReference type="GO" id="GO:0005525">
    <property type="term" value="F:GTP binding"/>
    <property type="evidence" value="ECO:0007669"/>
    <property type="project" value="UniProtKB-KW"/>
</dbReference>
<evidence type="ECO:0000256" key="5">
    <source>
        <dbReference type="ARBA" id="ARBA00022917"/>
    </source>
</evidence>
<dbReference type="Pfam" id="PF16658">
    <property type="entry name" value="RF3_C"/>
    <property type="match status" value="1"/>
</dbReference>
<dbReference type="EMBL" id="HBHW01005320">
    <property type="protein sequence ID" value="CAE0036004.1"/>
    <property type="molecule type" value="Transcribed_RNA"/>
</dbReference>
<evidence type="ECO:0000256" key="4">
    <source>
        <dbReference type="ARBA" id="ARBA00022741"/>
    </source>
</evidence>
<dbReference type="NCBIfam" id="TIGR00231">
    <property type="entry name" value="small_GTP"/>
    <property type="match status" value="1"/>
</dbReference>
<dbReference type="PANTHER" id="PTHR43556">
    <property type="entry name" value="PEPTIDE CHAIN RELEASE FACTOR RF3"/>
    <property type="match status" value="1"/>
</dbReference>
<dbReference type="InterPro" id="IPR032090">
    <property type="entry name" value="RF3_C"/>
</dbReference>
<dbReference type="InterPro" id="IPR035647">
    <property type="entry name" value="EFG_III/V"/>
</dbReference>
<evidence type="ECO:0000256" key="1">
    <source>
        <dbReference type="ARBA" id="ARBA00004496"/>
    </source>
</evidence>
<dbReference type="InterPro" id="IPR027417">
    <property type="entry name" value="P-loop_NTPase"/>
</dbReference>
<dbReference type="EMBL" id="HBHW01005318">
    <property type="protein sequence ID" value="CAE0036002.1"/>
    <property type="molecule type" value="Transcribed_RNA"/>
</dbReference>
<keyword evidence="6" id="KW-0342">GTP-binding</keyword>
<dbReference type="SUPFAM" id="SSF50447">
    <property type="entry name" value="Translation proteins"/>
    <property type="match status" value="1"/>
</dbReference>
<dbReference type="Pfam" id="PF22042">
    <property type="entry name" value="EF-G_D2"/>
    <property type="match status" value="1"/>
</dbReference>
<dbReference type="SUPFAM" id="SSF52540">
    <property type="entry name" value="P-loop containing nucleoside triphosphate hydrolases"/>
    <property type="match status" value="1"/>
</dbReference>
<dbReference type="AlphaFoldDB" id="A0A7S2ZCK6"/>
<dbReference type="InterPro" id="IPR004548">
    <property type="entry name" value="PrfC"/>
</dbReference>
<reference evidence="8" key="1">
    <citation type="submission" date="2021-01" db="EMBL/GenBank/DDBJ databases">
        <authorList>
            <person name="Corre E."/>
            <person name="Pelletier E."/>
            <person name="Niang G."/>
            <person name="Scheremetjew M."/>
            <person name="Finn R."/>
            <person name="Kale V."/>
            <person name="Holt S."/>
            <person name="Cochrane G."/>
            <person name="Meng A."/>
            <person name="Brown T."/>
            <person name="Cohen L."/>
        </authorList>
    </citation>
    <scope>NUCLEOTIDE SEQUENCE</scope>
    <source>
        <strain evidence="8">CCMP 769</strain>
    </source>
</reference>
<accession>A0A7S2ZCK6</accession>
<evidence type="ECO:0000313" key="8">
    <source>
        <dbReference type="EMBL" id="CAE0036002.1"/>
    </source>
</evidence>
<dbReference type="FunFam" id="3.30.70.3280:FF:000001">
    <property type="entry name" value="Peptide chain release factor 3"/>
    <property type="match status" value="1"/>
</dbReference>
<dbReference type="Pfam" id="PF00009">
    <property type="entry name" value="GTP_EFTU"/>
    <property type="match status" value="1"/>
</dbReference>
<dbReference type="InterPro" id="IPR009000">
    <property type="entry name" value="Transl_B-barrel_sf"/>
</dbReference>
<evidence type="ECO:0000256" key="2">
    <source>
        <dbReference type="ARBA" id="ARBA00009978"/>
    </source>
</evidence>
<keyword evidence="3" id="KW-0963">Cytoplasm</keyword>
<feature type="domain" description="Tr-type G" evidence="7">
    <location>
        <begin position="1"/>
        <end position="220"/>
    </location>
</feature>
<dbReference type="InterPro" id="IPR038467">
    <property type="entry name" value="RF3_dom_3_sf"/>
</dbReference>
<dbReference type="InterPro" id="IPR005225">
    <property type="entry name" value="Small_GTP-bd"/>
</dbReference>
<dbReference type="InterPro" id="IPR053905">
    <property type="entry name" value="EF-G-like_DII"/>
</dbReference>
<dbReference type="NCBIfam" id="TIGR00503">
    <property type="entry name" value="prfC"/>
    <property type="match status" value="1"/>
</dbReference>
<dbReference type="Gene3D" id="3.30.70.3280">
    <property type="entry name" value="Peptide chain release factor 3, domain III"/>
    <property type="match status" value="1"/>
</dbReference>
<proteinExistence type="inferred from homology"/>
<dbReference type="GO" id="GO:0003924">
    <property type="term" value="F:GTPase activity"/>
    <property type="evidence" value="ECO:0007669"/>
    <property type="project" value="InterPro"/>
</dbReference>
<dbReference type="PRINTS" id="PR00315">
    <property type="entry name" value="ELONGATNFCT"/>
</dbReference>
<sequence length="482" mass="54568">MKMEQERGISITSTVLTFNYEDHHINILDTPGHQDFSEDTYRTLAAADNVVMLVDAAKGLEPQTRKLFEVCQMRELPTLTFINKMDRPAMNPFELCDEIEQQFDLETVPAVWPIGDGENFKGVLKRSERVVYLFEKNQKGKTATAKKVPMDDPELLSIIGQNLYDQLFEDVEILDEMGHSLDTEKLLKGDQTVVYFGSAMTNFGVQIFLDDFLELGRAPAERSSSIGTIDPGRDEFSGFVFKLQANMDPRHRDRLAFIRIVSGRYERGMKVLHSRLGARQINLNQAQKLFADDRESVQVAFPGDIVGLNNPGLFSIGDTIYCGSEKVVFPGIPSFSPEIFAYLRNPNPSNYKNFKKGLQQLLEEGAVQLLRTKEDQGNEDPILAAVGQLQFDVVQQRLQDEYGVESKLEPLGYSVARWVLGPGDPWSSLEGCGRLFNVFFAKDRWNRPVLLFKNAWNLAKLEEEHGDKLELKPWAFAPDQAV</sequence>
<comment type="subcellular location">
    <subcellularLocation>
        <location evidence="1">Cytoplasm</location>
    </subcellularLocation>
</comment>
<dbReference type="Gene3D" id="3.40.50.300">
    <property type="entry name" value="P-loop containing nucleotide triphosphate hydrolases"/>
    <property type="match status" value="2"/>
</dbReference>
<keyword evidence="5" id="KW-0648">Protein biosynthesis</keyword>
<evidence type="ECO:0000256" key="6">
    <source>
        <dbReference type="ARBA" id="ARBA00023134"/>
    </source>
</evidence>
<dbReference type="PROSITE" id="PS51722">
    <property type="entry name" value="G_TR_2"/>
    <property type="match status" value="1"/>
</dbReference>
<protein>
    <recommendedName>
        <fullName evidence="7">Tr-type G domain-containing protein</fullName>
    </recommendedName>
</protein>
<name>A0A7S2ZCK6_9RHOD</name>
<evidence type="ECO:0000256" key="3">
    <source>
        <dbReference type="ARBA" id="ARBA00022490"/>
    </source>
</evidence>
<dbReference type="GO" id="GO:0016150">
    <property type="term" value="F:translation release factor activity, codon nonspecific"/>
    <property type="evidence" value="ECO:0007669"/>
    <property type="project" value="TreeGrafter"/>
</dbReference>
<evidence type="ECO:0000259" key="7">
    <source>
        <dbReference type="PROSITE" id="PS51722"/>
    </source>
</evidence>
<dbReference type="NCBIfam" id="NF001964">
    <property type="entry name" value="PRK00741.1"/>
    <property type="match status" value="1"/>
</dbReference>
<evidence type="ECO:0000313" key="9">
    <source>
        <dbReference type="EMBL" id="CAE0036004.1"/>
    </source>
</evidence>
<dbReference type="SUPFAM" id="SSF54980">
    <property type="entry name" value="EF-G C-terminal domain-like"/>
    <property type="match status" value="1"/>
</dbReference>
<dbReference type="PANTHER" id="PTHR43556:SF2">
    <property type="entry name" value="PEPTIDE CHAIN RELEASE FACTOR RF3"/>
    <property type="match status" value="1"/>
</dbReference>